<gene>
    <name evidence="2" type="ORF">ANN_12504</name>
</gene>
<protein>
    <submittedName>
        <fullName evidence="2">Uncharacterized protein</fullName>
    </submittedName>
</protein>
<keyword evidence="1" id="KW-1133">Transmembrane helix</keyword>
<keyword evidence="1" id="KW-0472">Membrane</keyword>
<sequence length="75" mass="8709">MEDVPFTILFGGTVNTGMRRMANRVVAHTDILFSLDTPCENLITRDRNLSYYSLKLTITFLIFVTFIVVHLRLWT</sequence>
<dbReference type="Proteomes" id="UP001148838">
    <property type="component" value="Unassembled WGS sequence"/>
</dbReference>
<dbReference type="EMBL" id="JAJSOF020000009">
    <property type="protein sequence ID" value="KAJ4445819.1"/>
    <property type="molecule type" value="Genomic_DNA"/>
</dbReference>
<comment type="caution">
    <text evidence="2">The sequence shown here is derived from an EMBL/GenBank/DDBJ whole genome shotgun (WGS) entry which is preliminary data.</text>
</comment>
<proteinExistence type="predicted"/>
<organism evidence="2 3">
    <name type="scientific">Periplaneta americana</name>
    <name type="common">American cockroach</name>
    <name type="synonym">Blatta americana</name>
    <dbReference type="NCBI Taxonomy" id="6978"/>
    <lineage>
        <taxon>Eukaryota</taxon>
        <taxon>Metazoa</taxon>
        <taxon>Ecdysozoa</taxon>
        <taxon>Arthropoda</taxon>
        <taxon>Hexapoda</taxon>
        <taxon>Insecta</taxon>
        <taxon>Pterygota</taxon>
        <taxon>Neoptera</taxon>
        <taxon>Polyneoptera</taxon>
        <taxon>Dictyoptera</taxon>
        <taxon>Blattodea</taxon>
        <taxon>Blattoidea</taxon>
        <taxon>Blattidae</taxon>
        <taxon>Blattinae</taxon>
        <taxon>Periplaneta</taxon>
    </lineage>
</organism>
<name>A0ABQ8TIX1_PERAM</name>
<reference evidence="2 3" key="1">
    <citation type="journal article" date="2022" name="Allergy">
        <title>Genome assembly and annotation of Periplaneta americana reveal a comprehensive cockroach allergen profile.</title>
        <authorList>
            <person name="Wang L."/>
            <person name="Xiong Q."/>
            <person name="Saelim N."/>
            <person name="Wang L."/>
            <person name="Nong W."/>
            <person name="Wan A.T."/>
            <person name="Shi M."/>
            <person name="Liu X."/>
            <person name="Cao Q."/>
            <person name="Hui J.H.L."/>
            <person name="Sookrung N."/>
            <person name="Leung T.F."/>
            <person name="Tungtrongchitr A."/>
            <person name="Tsui S.K.W."/>
        </authorList>
    </citation>
    <scope>NUCLEOTIDE SEQUENCE [LARGE SCALE GENOMIC DNA]</scope>
    <source>
        <strain evidence="2">PWHHKU_190912</strain>
    </source>
</reference>
<evidence type="ECO:0000313" key="2">
    <source>
        <dbReference type="EMBL" id="KAJ4445819.1"/>
    </source>
</evidence>
<evidence type="ECO:0000313" key="3">
    <source>
        <dbReference type="Proteomes" id="UP001148838"/>
    </source>
</evidence>
<keyword evidence="3" id="KW-1185">Reference proteome</keyword>
<evidence type="ECO:0000256" key="1">
    <source>
        <dbReference type="SAM" id="Phobius"/>
    </source>
</evidence>
<keyword evidence="1" id="KW-0812">Transmembrane</keyword>
<accession>A0ABQ8TIX1</accession>
<feature type="transmembrane region" description="Helical" evidence="1">
    <location>
        <begin position="52"/>
        <end position="74"/>
    </location>
</feature>